<gene>
    <name evidence="1" type="ORF">SEMRO_1836_G300700.1</name>
</gene>
<sequence>MIVNPGESIGFGGKLIVREDGCHMGQRIVVFASLKDDEEEGTSEEWILSLGGYQARLLGSPRDSEVFDVAARTILTMSTKRIKRELDDFNRTPEATPWFSSIQVIADSMYHLLAKLPGQEQDMPPLWEIELELPSTVYRYPFGPPRVFLVNHPHHRWLGRKGTDENQYIYPIPNGCCLELYTAISMGLPVFLAH</sequence>
<dbReference type="InterPro" id="IPR016135">
    <property type="entry name" value="UBQ-conjugating_enzyme/RWD"/>
</dbReference>
<dbReference type="AlphaFoldDB" id="A0A9N8ESQ7"/>
<evidence type="ECO:0000313" key="1">
    <source>
        <dbReference type="EMBL" id="CAB9526487.1"/>
    </source>
</evidence>
<comment type="caution">
    <text evidence="1">The sequence shown here is derived from an EMBL/GenBank/DDBJ whole genome shotgun (WGS) entry which is preliminary data.</text>
</comment>
<reference evidence="1" key="1">
    <citation type="submission" date="2020-06" db="EMBL/GenBank/DDBJ databases">
        <authorList>
            <consortium name="Plant Systems Biology data submission"/>
        </authorList>
    </citation>
    <scope>NUCLEOTIDE SEQUENCE</scope>
    <source>
        <strain evidence="1">D6</strain>
    </source>
</reference>
<dbReference type="SUPFAM" id="SSF54495">
    <property type="entry name" value="UBC-like"/>
    <property type="match status" value="1"/>
</dbReference>
<evidence type="ECO:0000313" key="2">
    <source>
        <dbReference type="Proteomes" id="UP001153069"/>
    </source>
</evidence>
<proteinExistence type="predicted"/>
<accession>A0A9N8ESQ7</accession>
<name>A0A9N8ESQ7_9STRA</name>
<dbReference type="Proteomes" id="UP001153069">
    <property type="component" value="Unassembled WGS sequence"/>
</dbReference>
<organism evidence="1 2">
    <name type="scientific">Seminavis robusta</name>
    <dbReference type="NCBI Taxonomy" id="568900"/>
    <lineage>
        <taxon>Eukaryota</taxon>
        <taxon>Sar</taxon>
        <taxon>Stramenopiles</taxon>
        <taxon>Ochrophyta</taxon>
        <taxon>Bacillariophyta</taxon>
        <taxon>Bacillariophyceae</taxon>
        <taxon>Bacillariophycidae</taxon>
        <taxon>Naviculales</taxon>
        <taxon>Naviculaceae</taxon>
        <taxon>Seminavis</taxon>
    </lineage>
</organism>
<dbReference type="Gene3D" id="3.10.110.10">
    <property type="entry name" value="Ubiquitin Conjugating Enzyme"/>
    <property type="match status" value="1"/>
</dbReference>
<protein>
    <submittedName>
        <fullName evidence="1">Uncharacterized protein</fullName>
    </submittedName>
</protein>
<dbReference type="EMBL" id="CAICTM010001834">
    <property type="protein sequence ID" value="CAB9526487.1"/>
    <property type="molecule type" value="Genomic_DNA"/>
</dbReference>
<keyword evidence="2" id="KW-1185">Reference proteome</keyword>